<reference evidence="2" key="1">
    <citation type="submission" date="2014-09" db="EMBL/GenBank/DDBJ databases">
        <authorList>
            <person name="Magalhaes I.L.F."/>
            <person name="Oliveira U."/>
            <person name="Santos F.R."/>
            <person name="Vidigal T.H.D.A."/>
            <person name="Brescovit A.D."/>
            <person name="Santos A.J."/>
        </authorList>
    </citation>
    <scope>NUCLEOTIDE SEQUENCE</scope>
    <source>
        <tissue evidence="2">Shoot tissue taken approximately 20 cm above the soil surface</tissue>
    </source>
</reference>
<proteinExistence type="predicted"/>
<evidence type="ECO:0000256" key="1">
    <source>
        <dbReference type="SAM" id="Phobius"/>
    </source>
</evidence>
<dbReference type="EMBL" id="GBRH01222344">
    <property type="protein sequence ID" value="JAD75551.1"/>
    <property type="molecule type" value="Transcribed_RNA"/>
</dbReference>
<keyword evidence="1" id="KW-1133">Transmembrane helix</keyword>
<accession>A0A0A9CJ20</accession>
<feature type="transmembrane region" description="Helical" evidence="1">
    <location>
        <begin position="47"/>
        <end position="65"/>
    </location>
</feature>
<protein>
    <submittedName>
        <fullName evidence="2">Uncharacterized protein</fullName>
    </submittedName>
</protein>
<sequence>MYKGIFPGLGRSNFTEDQSISLLPNLRSNHLDCFGICYCMFIKFPSMIPMICLLCVSFAFCFHFFNRRIGKSSPDLVLLDTMHIGFMKKKDIKGKKL</sequence>
<name>A0A0A9CJ20_ARUDO</name>
<evidence type="ECO:0000313" key="2">
    <source>
        <dbReference type="EMBL" id="JAD75551.1"/>
    </source>
</evidence>
<keyword evidence="1" id="KW-0472">Membrane</keyword>
<organism evidence="2">
    <name type="scientific">Arundo donax</name>
    <name type="common">Giant reed</name>
    <name type="synonym">Donax arundinaceus</name>
    <dbReference type="NCBI Taxonomy" id="35708"/>
    <lineage>
        <taxon>Eukaryota</taxon>
        <taxon>Viridiplantae</taxon>
        <taxon>Streptophyta</taxon>
        <taxon>Embryophyta</taxon>
        <taxon>Tracheophyta</taxon>
        <taxon>Spermatophyta</taxon>
        <taxon>Magnoliopsida</taxon>
        <taxon>Liliopsida</taxon>
        <taxon>Poales</taxon>
        <taxon>Poaceae</taxon>
        <taxon>PACMAD clade</taxon>
        <taxon>Arundinoideae</taxon>
        <taxon>Arundineae</taxon>
        <taxon>Arundo</taxon>
    </lineage>
</organism>
<dbReference type="AlphaFoldDB" id="A0A0A9CJ20"/>
<reference evidence="2" key="2">
    <citation type="journal article" date="2015" name="Data Brief">
        <title>Shoot transcriptome of the giant reed, Arundo donax.</title>
        <authorList>
            <person name="Barrero R.A."/>
            <person name="Guerrero F.D."/>
            <person name="Moolhuijzen P."/>
            <person name="Goolsby J.A."/>
            <person name="Tidwell J."/>
            <person name="Bellgard S.E."/>
            <person name="Bellgard M.I."/>
        </authorList>
    </citation>
    <scope>NUCLEOTIDE SEQUENCE</scope>
    <source>
        <tissue evidence="2">Shoot tissue taken approximately 20 cm above the soil surface</tissue>
    </source>
</reference>
<keyword evidence="1" id="KW-0812">Transmembrane</keyword>